<accession>A0A8S5UHW4</accession>
<name>A0A8S5UHW4_9CAUD</name>
<keyword evidence="1" id="KW-0175">Coiled coil</keyword>
<dbReference type="EMBL" id="BK016090">
    <property type="protein sequence ID" value="DAF94071.1"/>
    <property type="molecule type" value="Genomic_DNA"/>
</dbReference>
<feature type="coiled-coil region" evidence="1">
    <location>
        <begin position="51"/>
        <end position="85"/>
    </location>
</feature>
<proteinExistence type="predicted"/>
<evidence type="ECO:0000313" key="2">
    <source>
        <dbReference type="EMBL" id="DAF94071.1"/>
    </source>
</evidence>
<protein>
    <submittedName>
        <fullName evidence="2">Uncharacterized protein</fullName>
    </submittedName>
</protein>
<dbReference type="EMBL" id="BK016090">
    <property type="protein sequence ID" value="DAF94046.1"/>
    <property type="molecule type" value="Genomic_DNA"/>
</dbReference>
<organism evidence="2">
    <name type="scientific">Myoviridae sp. ctu2j3</name>
    <dbReference type="NCBI Taxonomy" id="2825197"/>
    <lineage>
        <taxon>Viruses</taxon>
        <taxon>Duplodnaviria</taxon>
        <taxon>Heunggongvirae</taxon>
        <taxon>Uroviricota</taxon>
        <taxon>Caudoviricetes</taxon>
    </lineage>
</organism>
<evidence type="ECO:0000256" key="1">
    <source>
        <dbReference type="SAM" id="Coils"/>
    </source>
</evidence>
<sequence length="223" mass="24813">MSFTAQDLYSIAHEAERVAAIGRRVFDPGLVSFGANVRRLVEEYAYEKSARVAEQADIQTARSEIDQLKSEIARLRNERAASERVTDKHTARKAAELAGSGYKYSGYILQNEKGERVFIEMGAVRWIDNKAMWQLMHPGPKPVEREPNTCPCGTSLDLCSKPSEAPLCGKPQPELAVPPVKFTEYGTSFNVNGAPFPVEFGNLHDRYVARGFEGPKLYTMDPA</sequence>
<reference evidence="2" key="1">
    <citation type="journal article" date="2021" name="Proc. Natl. Acad. Sci. U.S.A.">
        <title>A Catalog of Tens of Thousands of Viruses from Human Metagenomes Reveals Hidden Associations with Chronic Diseases.</title>
        <authorList>
            <person name="Tisza M.J."/>
            <person name="Buck C.B."/>
        </authorList>
    </citation>
    <scope>NUCLEOTIDE SEQUENCE</scope>
    <source>
        <strain evidence="2">Ctu2j3</strain>
    </source>
</reference>